<feature type="domain" description="ATP-grasp" evidence="5">
    <location>
        <begin position="125"/>
        <end position="318"/>
    </location>
</feature>
<evidence type="ECO:0000256" key="3">
    <source>
        <dbReference type="ARBA" id="ARBA00022840"/>
    </source>
</evidence>
<keyword evidence="7" id="KW-1185">Reference proteome</keyword>
<gene>
    <name evidence="6" type="ORF">VSA01S_23540</name>
</gene>
<dbReference type="Proteomes" id="UP000321922">
    <property type="component" value="Unassembled WGS sequence"/>
</dbReference>
<evidence type="ECO:0000313" key="7">
    <source>
        <dbReference type="Proteomes" id="UP000321922"/>
    </source>
</evidence>
<dbReference type="PROSITE" id="PS50975">
    <property type="entry name" value="ATP_GRASP"/>
    <property type="match status" value="1"/>
</dbReference>
<proteinExistence type="predicted"/>
<organism evidence="6 7">
    <name type="scientific">Vibrio sagamiensis NBRC 104589</name>
    <dbReference type="NCBI Taxonomy" id="1219064"/>
    <lineage>
        <taxon>Bacteria</taxon>
        <taxon>Pseudomonadati</taxon>
        <taxon>Pseudomonadota</taxon>
        <taxon>Gammaproteobacteria</taxon>
        <taxon>Vibrionales</taxon>
        <taxon>Vibrionaceae</taxon>
        <taxon>Vibrio</taxon>
    </lineage>
</organism>
<evidence type="ECO:0000259" key="5">
    <source>
        <dbReference type="PROSITE" id="PS50975"/>
    </source>
</evidence>
<reference evidence="6 7" key="1">
    <citation type="submission" date="2019-07" db="EMBL/GenBank/DDBJ databases">
        <title>Whole genome shotgun sequence of Vibrio sagamiensis NBRC 104589.</title>
        <authorList>
            <person name="Hosoyama A."/>
            <person name="Uohara A."/>
            <person name="Ohji S."/>
            <person name="Ichikawa N."/>
        </authorList>
    </citation>
    <scope>NUCLEOTIDE SEQUENCE [LARGE SCALE GENOMIC DNA]</scope>
    <source>
        <strain evidence="6 7">NBRC 104589</strain>
    </source>
</reference>
<evidence type="ECO:0000256" key="2">
    <source>
        <dbReference type="ARBA" id="ARBA00022741"/>
    </source>
</evidence>
<dbReference type="GO" id="GO:0016874">
    <property type="term" value="F:ligase activity"/>
    <property type="evidence" value="ECO:0007669"/>
    <property type="project" value="UniProtKB-KW"/>
</dbReference>
<evidence type="ECO:0000256" key="1">
    <source>
        <dbReference type="ARBA" id="ARBA00022598"/>
    </source>
</evidence>
<evidence type="ECO:0000256" key="4">
    <source>
        <dbReference type="PROSITE-ProRule" id="PRU00409"/>
    </source>
</evidence>
<evidence type="ECO:0000313" key="6">
    <source>
        <dbReference type="EMBL" id="GEM76242.1"/>
    </source>
</evidence>
<dbReference type="GO" id="GO:0046872">
    <property type="term" value="F:metal ion binding"/>
    <property type="evidence" value="ECO:0007669"/>
    <property type="project" value="InterPro"/>
</dbReference>
<dbReference type="InterPro" id="IPR052032">
    <property type="entry name" value="ATP-dep_AA_Ligase"/>
</dbReference>
<dbReference type="Pfam" id="PF13535">
    <property type="entry name" value="ATP-grasp_4"/>
    <property type="match status" value="1"/>
</dbReference>
<dbReference type="RefSeq" id="WP_039980703.1">
    <property type="nucleotide sequence ID" value="NZ_BAOJ01000039.1"/>
</dbReference>
<dbReference type="InterPro" id="IPR011761">
    <property type="entry name" value="ATP-grasp"/>
</dbReference>
<dbReference type="OrthoDB" id="3428978at2"/>
<dbReference type="EMBL" id="BJXJ01000021">
    <property type="protein sequence ID" value="GEM76242.1"/>
    <property type="molecule type" value="Genomic_DNA"/>
</dbReference>
<dbReference type="PANTHER" id="PTHR43585">
    <property type="entry name" value="FUMIPYRROLE BIOSYNTHESIS PROTEIN C"/>
    <property type="match status" value="1"/>
</dbReference>
<dbReference type="PANTHER" id="PTHR43585:SF2">
    <property type="entry name" value="ATP-GRASP ENZYME FSQD"/>
    <property type="match status" value="1"/>
</dbReference>
<dbReference type="InterPro" id="IPR013815">
    <property type="entry name" value="ATP_grasp_subdomain_1"/>
</dbReference>
<keyword evidence="1" id="KW-0436">Ligase</keyword>
<accession>A0A511QIF1</accession>
<dbReference type="GO" id="GO:0005524">
    <property type="term" value="F:ATP binding"/>
    <property type="evidence" value="ECO:0007669"/>
    <property type="project" value="UniProtKB-UniRule"/>
</dbReference>
<dbReference type="Gene3D" id="3.40.50.20">
    <property type="match status" value="1"/>
</dbReference>
<name>A0A511QIF1_9VIBR</name>
<keyword evidence="3 4" id="KW-0067">ATP-binding</keyword>
<sequence>MANVIIINPYNKFPDSPRWDFELIEYNKFIDHNNFDVTYIVDERGESGLPQDISRYNKVLVDNLSDLQALQSTLEGVIAQLGEVYRVISFSEGHMDMLAQLRERHNIPGPKVAENQRARDKLVMKEIIANAGLRAPHFIAIDHSSRDEIDDFVNTVGLPIILKPTDGASSVGVQKLDSLACLEQALNKLEQGNWELEEYIAGEVLHIDGLIDLHGKVCVLIPSVYINTLFEYLSGVPTGSYLLPPNTIRYENINKFSEQCLTALDFKGCPFHLELIEKADGELVFLENAARVAGADIPYMIADCTGINLFEQWVEMIFGKQPELPTWQFNYGAWLLFGLPPQLPCTVKDVSSFIDSVPTLYKELIPQVGSQVDKGRGYCSLQAGRFMFKGEQFEDVQRDVQLVLDNFDFQIC</sequence>
<dbReference type="SUPFAM" id="SSF56059">
    <property type="entry name" value="Glutathione synthetase ATP-binding domain-like"/>
    <property type="match status" value="1"/>
</dbReference>
<comment type="caution">
    <text evidence="6">The sequence shown here is derived from an EMBL/GenBank/DDBJ whole genome shotgun (WGS) entry which is preliminary data.</text>
</comment>
<dbReference type="Gene3D" id="3.30.1490.20">
    <property type="entry name" value="ATP-grasp fold, A domain"/>
    <property type="match status" value="1"/>
</dbReference>
<dbReference type="Gene3D" id="3.30.470.20">
    <property type="entry name" value="ATP-grasp fold, B domain"/>
    <property type="match status" value="1"/>
</dbReference>
<protein>
    <recommendedName>
        <fullName evidence="5">ATP-grasp domain-containing protein</fullName>
    </recommendedName>
</protein>
<keyword evidence="2 4" id="KW-0547">Nucleotide-binding</keyword>
<dbReference type="AlphaFoldDB" id="A0A511QIF1"/>